<evidence type="ECO:0000313" key="3">
    <source>
        <dbReference type="Proteomes" id="UP001164743"/>
    </source>
</evidence>
<proteinExistence type="predicted"/>
<dbReference type="EMBL" id="CP110436">
    <property type="protein sequence ID" value="WAQ92464.1"/>
    <property type="molecule type" value="Genomic_DNA"/>
</dbReference>
<dbReference type="RefSeq" id="XP_053028019.1">
    <property type="nucleotide sequence ID" value="XM_053164055.1"/>
</dbReference>
<feature type="compositionally biased region" description="Low complexity" evidence="1">
    <location>
        <begin position="73"/>
        <end position="82"/>
    </location>
</feature>
<accession>A0ABY7D4C1</accession>
<keyword evidence="3" id="KW-1185">Reference proteome</keyword>
<gene>
    <name evidence="2" type="ORF">PtA15_16A372</name>
</gene>
<protein>
    <submittedName>
        <fullName evidence="2">Uncharacterized protein</fullName>
    </submittedName>
</protein>
<organism evidence="2 3">
    <name type="scientific">Puccinia triticina</name>
    <dbReference type="NCBI Taxonomy" id="208348"/>
    <lineage>
        <taxon>Eukaryota</taxon>
        <taxon>Fungi</taxon>
        <taxon>Dikarya</taxon>
        <taxon>Basidiomycota</taxon>
        <taxon>Pucciniomycotina</taxon>
        <taxon>Pucciniomycetes</taxon>
        <taxon>Pucciniales</taxon>
        <taxon>Pucciniaceae</taxon>
        <taxon>Puccinia</taxon>
    </lineage>
</organism>
<name>A0ABY7D4C1_9BASI</name>
<dbReference type="Proteomes" id="UP001164743">
    <property type="component" value="Chromosome 16A"/>
</dbReference>
<evidence type="ECO:0000313" key="2">
    <source>
        <dbReference type="EMBL" id="WAQ92464.1"/>
    </source>
</evidence>
<dbReference type="GeneID" id="77804950"/>
<reference evidence="2" key="1">
    <citation type="submission" date="2022-10" db="EMBL/GenBank/DDBJ databases">
        <title>Puccinia triticina Genome sequencing and assembly.</title>
        <authorList>
            <person name="Li C."/>
        </authorList>
    </citation>
    <scope>NUCLEOTIDE SEQUENCE</scope>
    <source>
        <strain evidence="2">Pt15</strain>
    </source>
</reference>
<sequence>MAPPDKQDQEKAQGPVPWAGFWRAMRGPASARCVLQCAGKILPSPGPKASPRLPQAREPQACPPYLPPHLGARRSGGAYRPAGAPPPKRRAGRATAAKSGPTHAAHTKAVPGHPPETHRGLARSARRSKEPSPRSSAAGVSLRAGQRAVPAAGRPRSEPGG</sequence>
<feature type="region of interest" description="Disordered" evidence="1">
    <location>
        <begin position="40"/>
        <end position="161"/>
    </location>
</feature>
<evidence type="ECO:0000256" key="1">
    <source>
        <dbReference type="SAM" id="MobiDB-lite"/>
    </source>
</evidence>